<dbReference type="AlphaFoldDB" id="A0A8H4VLT5"/>
<dbReference type="EMBL" id="JAACJL010000044">
    <property type="protein sequence ID" value="KAF4614638.1"/>
    <property type="molecule type" value="Genomic_DNA"/>
</dbReference>
<keyword evidence="4" id="KW-1185">Reference proteome</keyword>
<evidence type="ECO:0000256" key="1">
    <source>
        <dbReference type="ARBA" id="ARBA00022729"/>
    </source>
</evidence>
<evidence type="ECO:0000259" key="2">
    <source>
        <dbReference type="Pfam" id="PF00326"/>
    </source>
</evidence>
<organism evidence="3 4">
    <name type="scientific">Agrocybe pediades</name>
    <dbReference type="NCBI Taxonomy" id="84607"/>
    <lineage>
        <taxon>Eukaryota</taxon>
        <taxon>Fungi</taxon>
        <taxon>Dikarya</taxon>
        <taxon>Basidiomycota</taxon>
        <taxon>Agaricomycotina</taxon>
        <taxon>Agaricomycetes</taxon>
        <taxon>Agaricomycetidae</taxon>
        <taxon>Agaricales</taxon>
        <taxon>Agaricineae</taxon>
        <taxon>Strophariaceae</taxon>
        <taxon>Agrocybe</taxon>
    </lineage>
</organism>
<name>A0A8H4VLT5_9AGAR</name>
<dbReference type="PANTHER" id="PTHR43037:SF4">
    <property type="entry name" value="PEPTIDASE S9 PROLYL OLIGOPEPTIDASE CATALYTIC DOMAIN-CONTAINING PROTEIN"/>
    <property type="match status" value="1"/>
</dbReference>
<dbReference type="PANTHER" id="PTHR43037">
    <property type="entry name" value="UNNAMED PRODUCT-RELATED"/>
    <property type="match status" value="1"/>
</dbReference>
<evidence type="ECO:0000313" key="4">
    <source>
        <dbReference type="Proteomes" id="UP000521872"/>
    </source>
</evidence>
<dbReference type="Pfam" id="PF00326">
    <property type="entry name" value="Peptidase_S9"/>
    <property type="match status" value="1"/>
</dbReference>
<feature type="domain" description="Peptidase S9 prolyl oligopeptidase catalytic" evidence="2">
    <location>
        <begin position="441"/>
        <end position="573"/>
    </location>
</feature>
<accession>A0A8H4VLT5</accession>
<dbReference type="InterPro" id="IPR001375">
    <property type="entry name" value="Peptidase_S9_cat"/>
</dbReference>
<reference evidence="3 4" key="1">
    <citation type="submission" date="2019-12" db="EMBL/GenBank/DDBJ databases">
        <authorList>
            <person name="Floudas D."/>
            <person name="Bentzer J."/>
            <person name="Ahren D."/>
            <person name="Johansson T."/>
            <person name="Persson P."/>
            <person name="Tunlid A."/>
        </authorList>
    </citation>
    <scope>NUCLEOTIDE SEQUENCE [LARGE SCALE GENOMIC DNA]</scope>
    <source>
        <strain evidence="3 4">CBS 102.39</strain>
    </source>
</reference>
<comment type="caution">
    <text evidence="3">The sequence shown here is derived from an EMBL/GenBank/DDBJ whole genome shotgun (WGS) entry which is preliminary data.</text>
</comment>
<protein>
    <recommendedName>
        <fullName evidence="2">Peptidase S9 prolyl oligopeptidase catalytic domain-containing protein</fullName>
    </recommendedName>
</protein>
<dbReference type="InterPro" id="IPR050955">
    <property type="entry name" value="Plant_Biomass_Hydrol_Est"/>
</dbReference>
<dbReference type="SUPFAM" id="SSF53474">
    <property type="entry name" value="alpha/beta-Hydrolases"/>
    <property type="match status" value="1"/>
</dbReference>
<dbReference type="Gene3D" id="3.40.50.1820">
    <property type="entry name" value="alpha/beta hydrolase"/>
    <property type="match status" value="1"/>
</dbReference>
<proteinExistence type="predicted"/>
<dbReference type="GO" id="GO:0006508">
    <property type="term" value="P:proteolysis"/>
    <property type="evidence" value="ECO:0007669"/>
    <property type="project" value="InterPro"/>
</dbReference>
<dbReference type="InterPro" id="IPR029058">
    <property type="entry name" value="AB_hydrolase_fold"/>
</dbReference>
<evidence type="ECO:0000313" key="3">
    <source>
        <dbReference type="EMBL" id="KAF4614638.1"/>
    </source>
</evidence>
<gene>
    <name evidence="3" type="ORF">D9613_002836</name>
</gene>
<dbReference type="Proteomes" id="UP000521872">
    <property type="component" value="Unassembled WGS sequence"/>
</dbReference>
<keyword evidence="1" id="KW-0732">Signal</keyword>
<sequence length="893" mass="99927">MASHNDRWTVQYDKNWDVLGPFPVHAREQHFISPAYPLDLSRSLDYNESWPSAYADNGTVKWTRAISDENGRLNITFPDIRWSHLRLTEGWAALQHHALLRTTLTLHPPANSSVSRAIPQLLINIKQGSYFTLQPRFGDVQSFTPVWYAGNIYDIERALAHVVDFPAPPSFDTPSEYDLYISGDYEIRLFGDPRSYQSEVPIQSLTIDIHVKEDDLPFAHVKPLDVPVEFMSGYAFGDALGIGLQSAAEWWTVAGVNLKSEITGMQLRLKQQISLAPSQARTVSIVISQTKPFHGNSIDVEIVLTANGVTKSLVVAISVNHKTPGTAGRQWIQGSYFFAGYIPSPFLAVLPTSIAEDGQHPFPLLALHGAGVDILGDGFWVTSLPDNGASWILVPTGRTSWGLDWHGPSTQDAWDSLAALIDISNEERRNFPRSWQIKPNSKVVALGHSNGGQGTWYIASRYPDRVVAAIPAAAYIKSQSYVPLTLARQVLVQRGGRFVDPYLRAILECSLTADDNDLHISNLSETPVFAIHGGDDKNVPVWHSREAITTLKTWKPSANVTYKEDPGEDHWYPNVFLNPQVQSFLEEAQVIGQNKDDSDFEEFTLTVTIPWQCGSLHGWAIKELIIPGRLARLTVRKLNDSEYSVQTSNVLSFAVPKQKQGCRLLIDNGTRITLTSYGSMHIHRVAPYEWKVMDPVPQISRPSCRLQSILSTPGHLHIVIPNLADNDILSAALRMAHVLNQYHRLEANIVGEETALNWQRSDSWPSGNFIFVGPPSSKFAQRTLVGSDADSDIRIVNSVPYIKERRFERPDQALLFTYPHPAEQKAIALFIIYNSRDALERALRLFPYRTGIAVPDWVVVGERMDRFGVGGIEAAGVWGNNWKLNETMSWFLH</sequence>
<dbReference type="GO" id="GO:0008236">
    <property type="term" value="F:serine-type peptidase activity"/>
    <property type="evidence" value="ECO:0007669"/>
    <property type="project" value="InterPro"/>
</dbReference>